<dbReference type="Proteomes" id="UP000615755">
    <property type="component" value="Unassembled WGS sequence"/>
</dbReference>
<dbReference type="PANTHER" id="PTHR38591:SF1">
    <property type="entry name" value="BLL1000 PROTEIN"/>
    <property type="match status" value="1"/>
</dbReference>
<dbReference type="SUPFAM" id="SSF159245">
    <property type="entry name" value="AttH-like"/>
    <property type="match status" value="1"/>
</dbReference>
<protein>
    <recommendedName>
        <fullName evidence="1">AttH domain-containing protein</fullName>
    </recommendedName>
</protein>
<feature type="domain" description="AttH" evidence="1">
    <location>
        <begin position="59"/>
        <end position="226"/>
    </location>
</feature>
<evidence type="ECO:0000259" key="1">
    <source>
        <dbReference type="Pfam" id="PF07143"/>
    </source>
</evidence>
<reference evidence="2 3" key="1">
    <citation type="submission" date="2015-03" db="EMBL/GenBank/DDBJ databases">
        <title>Genome sequence of Pseudoalteromonas aurantia.</title>
        <authorList>
            <person name="Xie B.-B."/>
            <person name="Rong J.-C."/>
            <person name="Qin Q.-L."/>
            <person name="Zhang Y.-Z."/>
        </authorList>
    </citation>
    <scope>NUCLEOTIDE SEQUENCE [LARGE SCALE GENOMIC DNA]</scope>
    <source>
        <strain evidence="2 3">208</strain>
    </source>
</reference>
<dbReference type="EMBL" id="AQGV01000015">
    <property type="protein sequence ID" value="MBE0370776.1"/>
    <property type="molecule type" value="Genomic_DNA"/>
</dbReference>
<dbReference type="Pfam" id="PF07143">
    <property type="entry name" value="CrtC"/>
    <property type="match status" value="1"/>
</dbReference>
<dbReference type="PANTHER" id="PTHR38591">
    <property type="entry name" value="HYDROLASE"/>
    <property type="match status" value="1"/>
</dbReference>
<dbReference type="InterPro" id="IPR023374">
    <property type="entry name" value="AttH-like_dom_sf"/>
</dbReference>
<keyword evidence="3" id="KW-1185">Reference proteome</keyword>
<dbReference type="RefSeq" id="WP_192509826.1">
    <property type="nucleotide sequence ID" value="NZ_AQGV01000015.1"/>
</dbReference>
<dbReference type="Pfam" id="PF17186">
    <property type="entry name" value="Lipocalin_9"/>
    <property type="match status" value="1"/>
</dbReference>
<name>A0ABR9EIF5_9GAMM</name>
<comment type="caution">
    <text evidence="2">The sequence shown here is derived from an EMBL/GenBank/DDBJ whole genome shotgun (WGS) entry which is preliminary data.</text>
</comment>
<proteinExistence type="predicted"/>
<organism evidence="2 3">
    <name type="scientific">Pseudoalteromonas aurantia 208</name>
    <dbReference type="NCBI Taxonomy" id="1314867"/>
    <lineage>
        <taxon>Bacteria</taxon>
        <taxon>Pseudomonadati</taxon>
        <taxon>Pseudomonadota</taxon>
        <taxon>Gammaproteobacteria</taxon>
        <taxon>Alteromonadales</taxon>
        <taxon>Pseudoalteromonadaceae</taxon>
        <taxon>Pseudoalteromonas</taxon>
    </lineage>
</organism>
<dbReference type="InterPro" id="IPR010791">
    <property type="entry name" value="AttH_dom"/>
</dbReference>
<dbReference type="Gene3D" id="2.40.370.10">
    <property type="entry name" value="AttH-like domain"/>
    <property type="match status" value="2"/>
</dbReference>
<evidence type="ECO:0000313" key="2">
    <source>
        <dbReference type="EMBL" id="MBE0370776.1"/>
    </source>
</evidence>
<gene>
    <name evidence="2" type="ORF">PAUR_b0877</name>
</gene>
<accession>A0ABR9EIF5</accession>
<sequence>MLTSVISICLFILLLVGCEPMQQGREVSMNAVPKLGVDVEPNTLLSFPQDHGAHLAQGIEWWYVTANLEADDGTEFGVQWTLFRTSVGNTDARSSRWWDGQLYFAHFAIQNNQTHKAFEKFARAGQVEIAAAPFVARIDNWYLKGGADQTFPLNLMAKQGGFSAQLALHNSVMALHGDKGYSQKTMQGHASYYYSYPFLHAKGALEFFGKRYKVTGKAWLDREWSSSLIDPKHTGWDWFSLQANNADNGALMVFCIRNALQEYDHCSGSHILSSGEVQHLADSQISLQPIEHVSLDGKRYPTQWHLDVTGFDTTIINSVNKDARNQLSIPYWEGRVTSVGGFTAKGYAELVGY</sequence>
<evidence type="ECO:0000313" key="3">
    <source>
        <dbReference type="Proteomes" id="UP000615755"/>
    </source>
</evidence>